<organism evidence="1 2">
    <name type="scientific">Naganishia adeliensis</name>
    <dbReference type="NCBI Taxonomy" id="92952"/>
    <lineage>
        <taxon>Eukaryota</taxon>
        <taxon>Fungi</taxon>
        <taxon>Dikarya</taxon>
        <taxon>Basidiomycota</taxon>
        <taxon>Agaricomycotina</taxon>
        <taxon>Tremellomycetes</taxon>
        <taxon>Filobasidiales</taxon>
        <taxon>Filobasidiaceae</taxon>
        <taxon>Naganishia</taxon>
    </lineage>
</organism>
<protein>
    <submittedName>
        <fullName evidence="1">Uncharacterized protein</fullName>
    </submittedName>
</protein>
<comment type="caution">
    <text evidence="1">The sequence shown here is derived from an EMBL/GenBank/DDBJ whole genome shotgun (WGS) entry which is preliminary data.</text>
</comment>
<dbReference type="EMBL" id="JASBWS010000067">
    <property type="protein sequence ID" value="KAJ9101970.1"/>
    <property type="molecule type" value="Genomic_DNA"/>
</dbReference>
<evidence type="ECO:0000313" key="1">
    <source>
        <dbReference type="EMBL" id="KAJ9101970.1"/>
    </source>
</evidence>
<reference evidence="1" key="1">
    <citation type="submission" date="2023-04" db="EMBL/GenBank/DDBJ databases">
        <title>Draft Genome sequencing of Naganishia species isolated from polar environments using Oxford Nanopore Technology.</title>
        <authorList>
            <person name="Leo P."/>
            <person name="Venkateswaran K."/>
        </authorList>
    </citation>
    <scope>NUCLEOTIDE SEQUENCE</scope>
    <source>
        <strain evidence="1">MNA-CCFEE 5262</strain>
    </source>
</reference>
<name>A0ACC2VSV7_9TREE</name>
<proteinExistence type="predicted"/>
<evidence type="ECO:0000313" key="2">
    <source>
        <dbReference type="Proteomes" id="UP001230649"/>
    </source>
</evidence>
<accession>A0ACC2VSV7</accession>
<keyword evidence="2" id="KW-1185">Reference proteome</keyword>
<sequence>MGDIKDSGSDNPWTSPAARKIQSQGGYQEPNIDEEGDITIAPISYPPPSQNPFNQSHPGVQQFANAASPTTSTRSPIDLGDADINTTSPFKTADCKVSPIDQARPKYDITPTSLAFGETVPNGQRVVLGVAVVDFNHLVGPTVEWSYPESLTNALQRDQELTRLLPFLALPDGAHLSEEDYSYFHCVYSPSDSTSKGNTPIPSPTGTDAFPENQTLFGISILRPPTEDGGCHAEYSTEGRSGASFPAGIHLLPQFYSSLEIGLKGNQSEGGMYIGTSLRDFLYKFRHRTLTLVKMMMLQKRILFYGYPVEKLCTYQYSLISLMLGLLLNLSDAGDPSLDFRSKTAKKPTSLRTSDRNSLLRYMGLPLHTFGKDAFFQPYLPLQQIDMLTAKSWLVGTTNSIVTQQRDCQWDLLINIEQNTFEFHDKELERLVTLTPSDRAWMDQVVRSVEDTWNPADPTRPMGMSFRGSDDDLRSKFEEYICSVLATLKYSDYVKSGRNSVMPGGAAYDTWNRSTDDLLFDICEPRADKHGFRHWNQVSGYVSRRHESRVDFQLTMGIPVEGFHDLHIQEQLGPTREAIGTVFAAGSTSLFRAFDGVRSEVASRLREREGHQVDTGAEPNSGAKPTPAAATADSTAPVSAIPDIRSTIGGFGSFFGSKLASIQQAVSNPRSSTSALVSSPQTKTGLRPLNLSAAASPPKKASSRPASSSSNA</sequence>
<dbReference type="Proteomes" id="UP001230649">
    <property type="component" value="Unassembled WGS sequence"/>
</dbReference>
<gene>
    <name evidence="1" type="ORF">QFC20_005119</name>
</gene>